<dbReference type="RefSeq" id="WP_191162508.1">
    <property type="nucleotide sequence ID" value="NZ_JACWMX010000003.1"/>
</dbReference>
<dbReference type="InterPro" id="IPR016161">
    <property type="entry name" value="Ald_DH/histidinol_DH"/>
</dbReference>
<dbReference type="Proteomes" id="UP000619078">
    <property type="component" value="Unassembled WGS sequence"/>
</dbReference>
<protein>
    <submittedName>
        <fullName evidence="1">Uncharacterized protein</fullName>
    </submittedName>
</protein>
<accession>A0A926S0J1</accession>
<dbReference type="GO" id="GO:0016491">
    <property type="term" value="F:oxidoreductase activity"/>
    <property type="evidence" value="ECO:0007669"/>
    <property type="project" value="InterPro"/>
</dbReference>
<reference evidence="1" key="1">
    <citation type="submission" date="2020-09" db="EMBL/GenBank/DDBJ databases">
        <title>Novel species of Mucilaginibacter isolated from a glacier on the Tibetan Plateau.</title>
        <authorList>
            <person name="Liu Q."/>
            <person name="Xin Y.-H."/>
        </authorList>
    </citation>
    <scope>NUCLEOTIDE SEQUENCE</scope>
    <source>
        <strain evidence="1">ZB1P21</strain>
    </source>
</reference>
<sequence length="87" mass="9900">MLLQTPLHHNVFEIKGCQEIPEVLVDAELALAEERLEKWENKSYYQKVASLAKVADQLPNHTDQLSVLIKAEIDSLLAQSYRDIALL</sequence>
<comment type="caution">
    <text evidence="1">The sequence shown here is derived from an EMBL/GenBank/DDBJ whole genome shotgun (WGS) entry which is preliminary data.</text>
</comment>
<dbReference type="EMBL" id="JACWMX010000003">
    <property type="protein sequence ID" value="MBD1393010.1"/>
    <property type="molecule type" value="Genomic_DNA"/>
</dbReference>
<keyword evidence="2" id="KW-1185">Reference proteome</keyword>
<dbReference type="SUPFAM" id="SSF53720">
    <property type="entry name" value="ALDH-like"/>
    <property type="match status" value="1"/>
</dbReference>
<proteinExistence type="predicted"/>
<evidence type="ECO:0000313" key="1">
    <source>
        <dbReference type="EMBL" id="MBD1393010.1"/>
    </source>
</evidence>
<name>A0A926S0J1_9SPHI</name>
<gene>
    <name evidence="1" type="ORF">IDJ76_07870</name>
</gene>
<evidence type="ECO:0000313" key="2">
    <source>
        <dbReference type="Proteomes" id="UP000619078"/>
    </source>
</evidence>
<organism evidence="1 2">
    <name type="scientific">Mucilaginibacter glaciei</name>
    <dbReference type="NCBI Taxonomy" id="2772109"/>
    <lineage>
        <taxon>Bacteria</taxon>
        <taxon>Pseudomonadati</taxon>
        <taxon>Bacteroidota</taxon>
        <taxon>Sphingobacteriia</taxon>
        <taxon>Sphingobacteriales</taxon>
        <taxon>Sphingobacteriaceae</taxon>
        <taxon>Mucilaginibacter</taxon>
    </lineage>
</organism>
<dbReference type="AlphaFoldDB" id="A0A926S0J1"/>